<evidence type="ECO:0000313" key="2">
    <source>
        <dbReference type="EMBL" id="MBP3059344.1"/>
    </source>
</evidence>
<keyword evidence="3" id="KW-1185">Reference proteome</keyword>
<evidence type="ECO:0000256" key="1">
    <source>
        <dbReference type="SAM" id="Phobius"/>
    </source>
</evidence>
<dbReference type="Pfam" id="PF01066">
    <property type="entry name" value="CDP-OH_P_transf"/>
    <property type="match status" value="1"/>
</dbReference>
<name>A0ABS5BJH2_9MOLU</name>
<evidence type="ECO:0000313" key="3">
    <source>
        <dbReference type="Proteomes" id="UP001192346"/>
    </source>
</evidence>
<feature type="transmembrane region" description="Helical" evidence="1">
    <location>
        <begin position="214"/>
        <end position="233"/>
    </location>
</feature>
<gene>
    <name evidence="2" type="ORF">FEF22_000890</name>
</gene>
<dbReference type="RefSeq" id="WP_138107989.1">
    <property type="nucleotide sequence ID" value="NZ_VBRA02000007.1"/>
</dbReference>
<dbReference type="InterPro" id="IPR043130">
    <property type="entry name" value="CDP-OH_PTrfase_TM_dom"/>
</dbReference>
<keyword evidence="1" id="KW-0812">Transmembrane</keyword>
<feature type="transmembrane region" description="Helical" evidence="1">
    <location>
        <begin position="111"/>
        <end position="133"/>
    </location>
</feature>
<feature type="transmembrane region" description="Helical" evidence="1">
    <location>
        <begin position="145"/>
        <end position="169"/>
    </location>
</feature>
<dbReference type="EMBL" id="VBRA02000007">
    <property type="protein sequence ID" value="MBP3059344.1"/>
    <property type="molecule type" value="Genomic_DNA"/>
</dbReference>
<keyword evidence="1" id="KW-1133">Transmembrane helix</keyword>
<dbReference type="InterPro" id="IPR000462">
    <property type="entry name" value="CDP-OH_P_trans"/>
</dbReference>
<organism evidence="2 3">
    <name type="scientific">Texas Phoenix palm phytoplasma</name>
    <dbReference type="NCBI Taxonomy" id="176709"/>
    <lineage>
        <taxon>Bacteria</taxon>
        <taxon>Bacillati</taxon>
        <taxon>Mycoplasmatota</taxon>
        <taxon>Mollicutes</taxon>
        <taxon>Acholeplasmatales</taxon>
        <taxon>Acholeplasmataceae</taxon>
        <taxon>Candidatus Phytoplasma</taxon>
        <taxon>16SrIV (Coconut lethal yellows group)</taxon>
    </lineage>
</organism>
<proteinExistence type="predicted"/>
<dbReference type="Proteomes" id="UP001192346">
    <property type="component" value="Unassembled WGS sequence"/>
</dbReference>
<accession>A0ABS5BJH2</accession>
<feature type="transmembrane region" description="Helical" evidence="1">
    <location>
        <begin position="73"/>
        <end position="91"/>
    </location>
</feature>
<protein>
    <recommendedName>
        <fullName evidence="4">Phosphatidylserine synthase</fullName>
    </recommendedName>
</protein>
<feature type="transmembrane region" description="Helical" evidence="1">
    <location>
        <begin position="32"/>
        <end position="52"/>
    </location>
</feature>
<comment type="caution">
    <text evidence="2">The sequence shown here is derived from an EMBL/GenBank/DDBJ whole genome shotgun (WGS) entry which is preliminary data.</text>
</comment>
<keyword evidence="1" id="KW-0472">Membrane</keyword>
<reference evidence="2" key="1">
    <citation type="submission" date="2019-10" db="EMBL/GenBank/DDBJ databases">
        <title>Whole Genome Sequencing and Characterization of Texas Phoenix Palm Decline Phytoplasma Belongs to Lethal Yellowing (16SrIV) Group.</title>
        <authorList>
            <person name="Bao M."/>
        </authorList>
    </citation>
    <scope>NUCLEOTIDE SEQUENCE [LARGE SCALE GENOMIC DNA]</scope>
    <source>
        <strain evidence="2">ACPD</strain>
    </source>
</reference>
<sequence length="234" mass="27448">MFIGMYNYTTYLTYFNLIFGFLGISFSFYKYLIYASICLLICGILDMFDGFVSRFKKNRTLKEKQYGIQIDSLADMISFGVLPVFIGLNLMDNINNIMIFDVFLSLKQLKFIYFIFGSFYVLSSLIRLAYFNVCSDKNVNLKSGISFFIGIPVTVSSIIFPFIILINFLLNKIFIGNYYDILIYDFLIYLFFIILLSFLFVFEKIRFSKPKNIVFFFLITFFSISLIFSLLLLN</sequence>
<dbReference type="Gene3D" id="1.20.120.1760">
    <property type="match status" value="1"/>
</dbReference>
<evidence type="ECO:0008006" key="4">
    <source>
        <dbReference type="Google" id="ProtNLM"/>
    </source>
</evidence>
<feature type="transmembrane region" description="Helical" evidence="1">
    <location>
        <begin position="7"/>
        <end position="26"/>
    </location>
</feature>
<feature type="transmembrane region" description="Helical" evidence="1">
    <location>
        <begin position="181"/>
        <end position="202"/>
    </location>
</feature>